<dbReference type="Proteomes" id="UP000269208">
    <property type="component" value="Chromosome"/>
</dbReference>
<dbReference type="AlphaFoldDB" id="A0A3S4KEN5"/>
<dbReference type="EMBL" id="LR134190">
    <property type="protein sequence ID" value="VEB62797.1"/>
    <property type="molecule type" value="Genomic_DNA"/>
</dbReference>
<name>A0A3S4KEN5_SALET</name>
<reference evidence="1 2" key="1">
    <citation type="submission" date="2018-12" db="EMBL/GenBank/DDBJ databases">
        <authorList>
            <consortium name="Pathogen Informatics"/>
        </authorList>
    </citation>
    <scope>NUCLEOTIDE SEQUENCE [LARGE SCALE GENOMIC DNA]</scope>
    <source>
        <strain evidence="1 2">NCTC6754</strain>
    </source>
</reference>
<proteinExistence type="predicted"/>
<evidence type="ECO:0000313" key="1">
    <source>
        <dbReference type="EMBL" id="VEB62797.1"/>
    </source>
</evidence>
<sequence>MGATILAPRLPLPGQYRAVMSNRLPGPYFDDENGPALKSVQILCTGVWQVRQSGPTGLKGGLNPYHYPLNPVIDIDSLGLFTCEICSRMIDETNNSLDSLPFNPAKMLTASLNIANSARLHTSGVAKLGIGIAADGFITLSPVGNVSLAGGNITLATASYNRANL</sequence>
<organism evidence="1 2">
    <name type="scientific">Salmonella enterica I</name>
    <dbReference type="NCBI Taxonomy" id="59201"/>
    <lineage>
        <taxon>Bacteria</taxon>
        <taxon>Pseudomonadati</taxon>
        <taxon>Pseudomonadota</taxon>
        <taxon>Gammaproteobacteria</taxon>
        <taxon>Enterobacterales</taxon>
        <taxon>Enterobacteriaceae</taxon>
        <taxon>Salmonella</taxon>
    </lineage>
</organism>
<protein>
    <submittedName>
        <fullName evidence="1">Protein RhsA</fullName>
    </submittedName>
</protein>
<gene>
    <name evidence="1" type="ORF">NCTC6754_08198</name>
</gene>
<accession>A0A3S4KEN5</accession>
<evidence type="ECO:0000313" key="2">
    <source>
        <dbReference type="Proteomes" id="UP000269208"/>
    </source>
</evidence>